<dbReference type="InterPro" id="IPR010071">
    <property type="entry name" value="AA_adenyl_dom"/>
</dbReference>
<dbReference type="PROSITE" id="PS50075">
    <property type="entry name" value="CARRIER"/>
    <property type="match status" value="2"/>
</dbReference>
<dbReference type="InterPro" id="IPR001242">
    <property type="entry name" value="Condensation_dom"/>
</dbReference>
<dbReference type="Gene3D" id="3.30.559.30">
    <property type="entry name" value="Nonribosomal peptide synthetase, condensation domain"/>
    <property type="match status" value="2"/>
</dbReference>
<dbReference type="Gene3D" id="3.40.50.1820">
    <property type="entry name" value="alpha/beta hydrolase"/>
    <property type="match status" value="1"/>
</dbReference>
<dbReference type="InterPro" id="IPR023213">
    <property type="entry name" value="CAT-like_dom_sf"/>
</dbReference>
<dbReference type="SMART" id="SM00823">
    <property type="entry name" value="PKS_PP"/>
    <property type="match status" value="2"/>
</dbReference>
<dbReference type="Gene3D" id="3.30.559.10">
    <property type="entry name" value="Chloramphenicol acetyltransferase-like domain"/>
    <property type="match status" value="2"/>
</dbReference>
<evidence type="ECO:0000256" key="1">
    <source>
        <dbReference type="ARBA" id="ARBA00001957"/>
    </source>
</evidence>
<dbReference type="Pfam" id="PF00975">
    <property type="entry name" value="Thioesterase"/>
    <property type="match status" value="1"/>
</dbReference>
<evidence type="ECO:0000256" key="2">
    <source>
        <dbReference type="ARBA" id="ARBA00022450"/>
    </source>
</evidence>
<dbReference type="InterPro" id="IPR020806">
    <property type="entry name" value="PKS_PP-bd"/>
</dbReference>
<feature type="domain" description="Carrier" evidence="4">
    <location>
        <begin position="960"/>
        <end position="1035"/>
    </location>
</feature>
<dbReference type="RefSeq" id="WP_386255603.1">
    <property type="nucleotide sequence ID" value="NZ_JBHTRV010000054.1"/>
</dbReference>
<dbReference type="PANTHER" id="PTHR45527">
    <property type="entry name" value="NONRIBOSOMAL PEPTIDE SYNTHETASE"/>
    <property type="match status" value="1"/>
</dbReference>
<dbReference type="InterPro" id="IPR045851">
    <property type="entry name" value="AMP-bd_C_sf"/>
</dbReference>
<evidence type="ECO:0000259" key="4">
    <source>
        <dbReference type="PROSITE" id="PS50075"/>
    </source>
</evidence>
<organism evidence="5 6">
    <name type="scientific">Streptomyces wedmorensis</name>
    <dbReference type="NCBI Taxonomy" id="43759"/>
    <lineage>
        <taxon>Bacteria</taxon>
        <taxon>Bacillati</taxon>
        <taxon>Actinomycetota</taxon>
        <taxon>Actinomycetes</taxon>
        <taxon>Kitasatosporales</taxon>
        <taxon>Streptomycetaceae</taxon>
        <taxon>Streptomyces</taxon>
    </lineage>
</organism>
<evidence type="ECO:0000313" key="5">
    <source>
        <dbReference type="EMBL" id="MFE5985511.1"/>
    </source>
</evidence>
<dbReference type="PROSITE" id="PS00012">
    <property type="entry name" value="PHOSPHOPANTETHEINE"/>
    <property type="match status" value="2"/>
</dbReference>
<dbReference type="Gene3D" id="3.40.50.980">
    <property type="match status" value="4"/>
</dbReference>
<dbReference type="InterPro" id="IPR020802">
    <property type="entry name" value="TesA-like"/>
</dbReference>
<name>A0ABW6J6E6_STRWE</name>
<dbReference type="InterPro" id="IPR001031">
    <property type="entry name" value="Thioesterase"/>
</dbReference>
<evidence type="ECO:0000256" key="3">
    <source>
        <dbReference type="ARBA" id="ARBA00022553"/>
    </source>
</evidence>
<dbReference type="InterPro" id="IPR025110">
    <property type="entry name" value="AMP-bd_C"/>
</dbReference>
<dbReference type="Pfam" id="PF00501">
    <property type="entry name" value="AMP-binding"/>
    <property type="match status" value="2"/>
</dbReference>
<dbReference type="Gene3D" id="3.30.300.30">
    <property type="match status" value="2"/>
</dbReference>
<keyword evidence="3" id="KW-0597">Phosphoprotein</keyword>
<protein>
    <submittedName>
        <fullName evidence="5">Amino acid adenylation domain-containing protein</fullName>
    </submittedName>
</protein>
<dbReference type="PROSITE" id="PS00455">
    <property type="entry name" value="AMP_BINDING"/>
    <property type="match status" value="2"/>
</dbReference>
<proteinExistence type="predicted"/>
<dbReference type="CDD" id="cd19543">
    <property type="entry name" value="DCL_NRPS"/>
    <property type="match status" value="1"/>
</dbReference>
<comment type="caution">
    <text evidence="5">The sequence shown here is derived from an EMBL/GenBank/DDBJ whole genome shotgun (WGS) entry which is preliminary data.</text>
</comment>
<dbReference type="SUPFAM" id="SSF52777">
    <property type="entry name" value="CoA-dependent acyltransferases"/>
    <property type="match status" value="4"/>
</dbReference>
<dbReference type="InterPro" id="IPR020845">
    <property type="entry name" value="AMP-binding_CS"/>
</dbReference>
<dbReference type="EMBL" id="JBHTRV010000054">
    <property type="protein sequence ID" value="MFE5985511.1"/>
    <property type="molecule type" value="Genomic_DNA"/>
</dbReference>
<dbReference type="SUPFAM" id="SSF47336">
    <property type="entry name" value="ACP-like"/>
    <property type="match status" value="2"/>
</dbReference>
<dbReference type="Gene3D" id="2.30.38.10">
    <property type="entry name" value="Luciferase, Domain 3"/>
    <property type="match status" value="2"/>
</dbReference>
<accession>A0ABW6J6E6</accession>
<dbReference type="Gene3D" id="1.10.1200.10">
    <property type="entry name" value="ACP-like"/>
    <property type="match status" value="1"/>
</dbReference>
<keyword evidence="6" id="KW-1185">Reference proteome</keyword>
<dbReference type="CDD" id="cd05930">
    <property type="entry name" value="A_NRPS"/>
    <property type="match status" value="1"/>
</dbReference>
<dbReference type="SUPFAM" id="SSF53474">
    <property type="entry name" value="alpha/beta-Hydrolases"/>
    <property type="match status" value="1"/>
</dbReference>
<dbReference type="SMART" id="SM00824">
    <property type="entry name" value="PKS_TE"/>
    <property type="match status" value="1"/>
</dbReference>
<dbReference type="NCBIfam" id="TIGR01733">
    <property type="entry name" value="AA-adenyl-dom"/>
    <property type="match status" value="2"/>
</dbReference>
<sequence length="2328" mass="249487">MNARAKLEDILPLTPLQEGLLFRAELDDDGHDVYAGHLTLTLRGPLDEPRLRAAAQALLDRQPGLRAAFRRNRQGKAAALIPSRVDVPWSFTDLSGLPAAERERETERLTVLDAERGFDLGQPPLVRFTLLRIGPELHRLVLTNHHIVLDGWSQPLLVRELFAHYAGDAARPLPPAASPRVYLDWLAAQDRATAETAWRTALADLDDPTLVAPGASESVTEPPRKLVVELDPALTSSVTAVARARGLTLATVVQGVWGLTLARSLGRGDVVFGTTVSGRPADLPGVESMVGVFVNTVPVRVTLPAAEPFADALARLQEEQSTLVPHQHLGLAEVQRLAGGRELFDTLAVVENYPFDPESLTELAPGLHLEDAGGDEGVHYPLALTVLPGTRLRLELGYRPDALAEQEARSVADRLHRAFEAFAATPDEPLGRVDLLAADEARLLTAPGTARLVPDTTLTALLAEQVARTPDATAVVFEEDRLSYADLDARAERVAGWLTGQGAGPGAVVAVALPRSTDLVVALAAVLRAGAAYLPVDPGYPADRIAFMLDDARPVAVLTDTATLGLLPDASAVLTLDAPEELPPAEGAPPCAVRPADPAYVIYTSGSTGRPKGVVVPHSAIVNRLLWTQGEYGLTSADRVLQKTPSSFDVSVWEFFWPLTTGATLVVARPQGHLDPQYLARLIHEKSVTTAHFVPSMLRAFLAEPEAAGCTGLTRVLCSGEALTPDLVRGFHDLFGGAVELHNLYGPTEAAVDVTAWPCPADGAVRDGVPIGRPVWNTSAYVLDAALRPVPAGVPGELYLAGPQLAHGYQGRFGLTAGRFVADPYGPPGTRMYRTGDLARRGADGVIEYLGRTDDQVKIRGFRIEPGEIEGVLTLHPGVREAAVVARRDLGADGDPMLVAYTTGAADPAELRRHLAAGLPEHMVPSAFVTLDALPLTPSGKLDRRALPAPDLGQAAAGRRARNPSEEILCDLFAEVLGVPEVGIDDDFFALGGHSLLATRLASRVRSTLGVELQLRAVFDAPTVAALAGRLGTRSTRPPLRAGERPDPLPLSFAQQRMWFLYRLEGPNPAYNMAFAARLDGDLDADALRAALGDLTDRHEALRTVLPDEAGTPRQVILDAESARPRLPVTPATGAELPGRLADAASRPFRIDQDAPFAAELFAVGPREHVLILVLHHIAADGWSALPLLRDLADAYTARSRGEGPSFVPLPVGYADHAVWQRALLGDESDPDGLLHRQAEFWRKTLEGLPEELPLPTDRPRPAAPSLRGSTVELEVPAPLHRAVRALARRCDASVFMVLHAALGTLLTRLGAGSDIPVGTPIAGRGDDAVDEVVGFFANTLVLRTDTSGDPGFRELVARVRETDLAAYAHQDIPFERLVELLNPARSMARHPLFQVMLSHQARPPMELALGEVAVRQEPVDMGTAKFDLAFEITEEHGRDGMRLGVEYSTDLFDHRTVANMATRFLRVLQAVTENPDRPLGSLELLSADERRQVLVDWKGDRVEAPVSTLTELFTRQVERTPDATALVCGDVSYTFAELERRTARLARLLKDRGVGPEGMVAMLLPRRADTVVALLAVMRAGGAYVPIDPGYPAGRIEHILRDSAPRLLITTGALAGLAGDGGPECLILDAAETQALLSDESAAPTGELPHPLPQHPAYVIYTSGSTGLPKGVVVEQRSIANLFHSHRELLYRPTVTAAGGRSLRVAHGWSFAFDAAWQPQLWMLDGHALHIVTEDTLRDPDLLVSFIEENRIDFIEVTPSHAMQLAGAGLIEEGRCPLLALGVGGEAVPSPLWREMRELEGTAGFNLYGPTECTVDALAANVAGSERPLVGRPTANTTAYVLDARLQPVPAGVIGELYLAGAGLARGYLDRRSLTAERFVADPFGPPGTRMYRTGDLVRWMPDGTIDYLGRTDDQVKIRGFRIELGEITAALAAGPSVLQAAVDVREDGPRGKHIVGYVVPATGAAFDPAALRARLGRMLPDYMVPSAFVELDALPLTDHGKLDRRALPAPQLVESRTGRGPRDLTEAVVCEIFAEVLDLPEVGVDDDFFELGGHSMLLVGLRDRLQRATARQVAVADLFRHPTAASLAGRLRSAGGPDQGLGTLFTLRSSGDEAPLWCPAPATGLGWRYAALRAYVPREVPIHALQAPNLAGGAAVASLEQLVDAYLAELTRVQPEGPYRLLGWSLGGVVAHALACRLQERGERVDLLALLDSSPRVDGEAADEALAAALEAAVDGLGLEGTTLTAMHANYAAADGLLSAHSPARYQGTLFHFGASDAPRRAEDWAAHTDGEVVAHTVADDHDGLLDPSALRRIAAVLSEHTEGWC</sequence>
<dbReference type="InterPro" id="IPR029058">
    <property type="entry name" value="AB_hydrolase_fold"/>
</dbReference>
<dbReference type="Pfam" id="PF00550">
    <property type="entry name" value="PP-binding"/>
    <property type="match status" value="2"/>
</dbReference>
<reference evidence="5 6" key="1">
    <citation type="submission" date="2024-09" db="EMBL/GenBank/DDBJ databases">
        <title>The Natural Products Discovery Center: Release of the First 8490 Sequenced Strains for Exploring Actinobacteria Biosynthetic Diversity.</title>
        <authorList>
            <person name="Kalkreuter E."/>
            <person name="Kautsar S.A."/>
            <person name="Yang D."/>
            <person name="Bader C.D."/>
            <person name="Teijaro C.N."/>
            <person name="Fluegel L."/>
            <person name="Davis C.M."/>
            <person name="Simpson J.R."/>
            <person name="Lauterbach L."/>
            <person name="Steele A.D."/>
            <person name="Gui C."/>
            <person name="Meng S."/>
            <person name="Li G."/>
            <person name="Viehrig K."/>
            <person name="Ye F."/>
            <person name="Su P."/>
            <person name="Kiefer A.F."/>
            <person name="Nichols A."/>
            <person name="Cepeda A.J."/>
            <person name="Yan W."/>
            <person name="Fan B."/>
            <person name="Jiang Y."/>
            <person name="Adhikari A."/>
            <person name="Zheng C.-J."/>
            <person name="Schuster L."/>
            <person name="Cowan T.M."/>
            <person name="Smanski M.J."/>
            <person name="Chevrette M.G."/>
            <person name="De Carvalho L.P.S."/>
            <person name="Shen B."/>
        </authorList>
    </citation>
    <scope>NUCLEOTIDE SEQUENCE [LARGE SCALE GENOMIC DNA]</scope>
    <source>
        <strain evidence="5 6">NPDC056472</strain>
    </source>
</reference>
<dbReference type="PANTHER" id="PTHR45527:SF1">
    <property type="entry name" value="FATTY ACID SYNTHASE"/>
    <property type="match status" value="1"/>
</dbReference>
<feature type="domain" description="Carrier" evidence="4">
    <location>
        <begin position="2022"/>
        <end position="2097"/>
    </location>
</feature>
<keyword evidence="2" id="KW-0596">Phosphopantetheine</keyword>
<dbReference type="InterPro" id="IPR000873">
    <property type="entry name" value="AMP-dep_synth/lig_dom"/>
</dbReference>
<gene>
    <name evidence="5" type="ORF">ACFQ63_38230</name>
</gene>
<dbReference type="Proteomes" id="UP001600424">
    <property type="component" value="Unassembled WGS sequence"/>
</dbReference>
<dbReference type="InterPro" id="IPR009081">
    <property type="entry name" value="PP-bd_ACP"/>
</dbReference>
<dbReference type="Pfam" id="PF00668">
    <property type="entry name" value="Condensation"/>
    <property type="match status" value="2"/>
</dbReference>
<dbReference type="InterPro" id="IPR036736">
    <property type="entry name" value="ACP-like_sf"/>
</dbReference>
<dbReference type="Pfam" id="PF13193">
    <property type="entry name" value="AMP-binding_C"/>
    <property type="match status" value="2"/>
</dbReference>
<dbReference type="CDD" id="cd17646">
    <property type="entry name" value="A_NRPS_AB3403-like"/>
    <property type="match status" value="1"/>
</dbReference>
<evidence type="ECO:0000313" key="6">
    <source>
        <dbReference type="Proteomes" id="UP001600424"/>
    </source>
</evidence>
<dbReference type="CDD" id="cd19540">
    <property type="entry name" value="LCL_NRPS-like"/>
    <property type="match status" value="1"/>
</dbReference>
<dbReference type="InterPro" id="IPR006162">
    <property type="entry name" value="Ppantetheine_attach_site"/>
</dbReference>
<dbReference type="SUPFAM" id="SSF56801">
    <property type="entry name" value="Acetyl-CoA synthetase-like"/>
    <property type="match status" value="2"/>
</dbReference>
<comment type="cofactor">
    <cofactor evidence="1">
        <name>pantetheine 4'-phosphate</name>
        <dbReference type="ChEBI" id="CHEBI:47942"/>
    </cofactor>
</comment>